<gene>
    <name evidence="1" type="ORF">ILYODFUR_015325</name>
</gene>
<reference evidence="1 2" key="1">
    <citation type="submission" date="2021-06" db="EMBL/GenBank/DDBJ databases">
        <authorList>
            <person name="Palmer J.M."/>
        </authorList>
    </citation>
    <scope>NUCLEOTIDE SEQUENCE [LARGE SCALE GENOMIC DNA]</scope>
    <source>
        <strain evidence="2">if_2019</strain>
        <tissue evidence="1">Muscle</tissue>
    </source>
</reference>
<sequence length="110" mass="12595">MKRNLNISVKSIHLTHMSSCVRDLITFPFVIEIVQQLHSSFCPSDNISLCLFLRFSDNIELIFVDLINASLMSGRVYAAFRHVRIQPLIKKNNSGLSVLILDQIQFSLFI</sequence>
<evidence type="ECO:0000313" key="1">
    <source>
        <dbReference type="EMBL" id="MEQ2221379.1"/>
    </source>
</evidence>
<comment type="caution">
    <text evidence="1">The sequence shown here is derived from an EMBL/GenBank/DDBJ whole genome shotgun (WGS) entry which is preliminary data.</text>
</comment>
<accession>A0ABV0SLF7</accession>
<dbReference type="EMBL" id="JAHRIQ010001339">
    <property type="protein sequence ID" value="MEQ2221379.1"/>
    <property type="molecule type" value="Genomic_DNA"/>
</dbReference>
<dbReference type="Proteomes" id="UP001482620">
    <property type="component" value="Unassembled WGS sequence"/>
</dbReference>
<proteinExistence type="predicted"/>
<keyword evidence="2" id="KW-1185">Reference proteome</keyword>
<name>A0ABV0SLF7_9TELE</name>
<organism evidence="1 2">
    <name type="scientific">Ilyodon furcidens</name>
    <name type="common">goldbreast splitfin</name>
    <dbReference type="NCBI Taxonomy" id="33524"/>
    <lineage>
        <taxon>Eukaryota</taxon>
        <taxon>Metazoa</taxon>
        <taxon>Chordata</taxon>
        <taxon>Craniata</taxon>
        <taxon>Vertebrata</taxon>
        <taxon>Euteleostomi</taxon>
        <taxon>Actinopterygii</taxon>
        <taxon>Neopterygii</taxon>
        <taxon>Teleostei</taxon>
        <taxon>Neoteleostei</taxon>
        <taxon>Acanthomorphata</taxon>
        <taxon>Ovalentaria</taxon>
        <taxon>Atherinomorphae</taxon>
        <taxon>Cyprinodontiformes</taxon>
        <taxon>Goodeidae</taxon>
        <taxon>Ilyodon</taxon>
    </lineage>
</organism>
<protein>
    <submittedName>
        <fullName evidence="1">Uncharacterized protein</fullName>
    </submittedName>
</protein>
<evidence type="ECO:0000313" key="2">
    <source>
        <dbReference type="Proteomes" id="UP001482620"/>
    </source>
</evidence>